<reference evidence="1 2" key="1">
    <citation type="journal article" date="2013" name="Curr. Biol.">
        <title>The Genome of the Foraminiferan Reticulomyxa filosa.</title>
        <authorList>
            <person name="Glockner G."/>
            <person name="Hulsmann N."/>
            <person name="Schleicher M."/>
            <person name="Noegel A.A."/>
            <person name="Eichinger L."/>
            <person name="Gallinger C."/>
            <person name="Pawlowski J."/>
            <person name="Sierra R."/>
            <person name="Euteneuer U."/>
            <person name="Pillet L."/>
            <person name="Moustafa A."/>
            <person name="Platzer M."/>
            <person name="Groth M."/>
            <person name="Szafranski K."/>
            <person name="Schliwa M."/>
        </authorList>
    </citation>
    <scope>NUCLEOTIDE SEQUENCE [LARGE SCALE GENOMIC DNA]</scope>
</reference>
<dbReference type="AlphaFoldDB" id="X6N7V5"/>
<proteinExistence type="predicted"/>
<accession>X6N7V5</accession>
<evidence type="ECO:0000313" key="1">
    <source>
        <dbReference type="EMBL" id="ETO21834.1"/>
    </source>
</evidence>
<dbReference type="InterPro" id="IPR009772">
    <property type="entry name" value="CDC123"/>
</dbReference>
<dbReference type="Pfam" id="PF07065">
    <property type="entry name" value="D123"/>
    <property type="match status" value="1"/>
</dbReference>
<organism evidence="1 2">
    <name type="scientific">Reticulomyxa filosa</name>
    <dbReference type="NCBI Taxonomy" id="46433"/>
    <lineage>
        <taxon>Eukaryota</taxon>
        <taxon>Sar</taxon>
        <taxon>Rhizaria</taxon>
        <taxon>Retaria</taxon>
        <taxon>Foraminifera</taxon>
        <taxon>Monothalamids</taxon>
        <taxon>Reticulomyxidae</taxon>
        <taxon>Reticulomyxa</taxon>
    </lineage>
</organism>
<feature type="non-terminal residue" evidence="1">
    <location>
        <position position="1"/>
    </location>
</feature>
<comment type="caution">
    <text evidence="1">The sequence shown here is derived from an EMBL/GenBank/DDBJ whole genome shotgun (WGS) entry which is preliminary data.</text>
</comment>
<dbReference type="Proteomes" id="UP000023152">
    <property type="component" value="Unassembled WGS sequence"/>
</dbReference>
<name>X6N7V5_RETFI</name>
<evidence type="ECO:0000313" key="2">
    <source>
        <dbReference type="Proteomes" id="UP000023152"/>
    </source>
</evidence>
<protein>
    <submittedName>
        <fullName evidence="1">Uncharacterized protein</fullName>
    </submittedName>
</protein>
<gene>
    <name evidence="1" type="ORF">RFI_15369</name>
</gene>
<dbReference type="EMBL" id="ASPP01011253">
    <property type="protein sequence ID" value="ETO21834.1"/>
    <property type="molecule type" value="Genomic_DNA"/>
</dbReference>
<keyword evidence="2" id="KW-1185">Reference proteome</keyword>
<dbReference type="OrthoDB" id="360540at2759"/>
<sequence>LSSRSAKDATDAEDRLIALYNKFMDNEFKQKGKEPSDNDKVVTLLRASTLCMNLDNATDILTMFVHSDRIFSDLGRAMAYPDTFEATQHVVLRKWIPIDIDMEFRGFVYQNKFNALSQYNYIVYFERLKSLKDDIGIKQTKKISFLKYMYVYIHIFKKKKKKKKKAKKFSSIGI</sequence>